<proteinExistence type="predicted"/>
<dbReference type="Proteomes" id="UP000299102">
    <property type="component" value="Unassembled WGS sequence"/>
</dbReference>
<dbReference type="AlphaFoldDB" id="A0A4C2A139"/>
<gene>
    <name evidence="1" type="ORF">EVAR_66345_1</name>
</gene>
<dbReference type="EMBL" id="BGZK01002531">
    <property type="protein sequence ID" value="GBP94661.1"/>
    <property type="molecule type" value="Genomic_DNA"/>
</dbReference>
<sequence>MALGGAVRHTPAGGGRRAATLWLSAGTPTDVFVFGLPFHLKIFFLGLRPDEGDAGGTRLSARYEYSGWCGAAGARGRAPPPQ</sequence>
<organism evidence="1 2">
    <name type="scientific">Eumeta variegata</name>
    <name type="common">Bagworm moth</name>
    <name type="synonym">Eumeta japonica</name>
    <dbReference type="NCBI Taxonomy" id="151549"/>
    <lineage>
        <taxon>Eukaryota</taxon>
        <taxon>Metazoa</taxon>
        <taxon>Ecdysozoa</taxon>
        <taxon>Arthropoda</taxon>
        <taxon>Hexapoda</taxon>
        <taxon>Insecta</taxon>
        <taxon>Pterygota</taxon>
        <taxon>Neoptera</taxon>
        <taxon>Endopterygota</taxon>
        <taxon>Lepidoptera</taxon>
        <taxon>Glossata</taxon>
        <taxon>Ditrysia</taxon>
        <taxon>Tineoidea</taxon>
        <taxon>Psychidae</taxon>
        <taxon>Oiketicinae</taxon>
        <taxon>Eumeta</taxon>
    </lineage>
</organism>
<comment type="caution">
    <text evidence="1">The sequence shown here is derived from an EMBL/GenBank/DDBJ whole genome shotgun (WGS) entry which is preliminary data.</text>
</comment>
<reference evidence="1 2" key="1">
    <citation type="journal article" date="2019" name="Commun. Biol.">
        <title>The bagworm genome reveals a unique fibroin gene that provides high tensile strength.</title>
        <authorList>
            <person name="Kono N."/>
            <person name="Nakamura H."/>
            <person name="Ohtoshi R."/>
            <person name="Tomita M."/>
            <person name="Numata K."/>
            <person name="Arakawa K."/>
        </authorList>
    </citation>
    <scope>NUCLEOTIDE SEQUENCE [LARGE SCALE GENOMIC DNA]</scope>
</reference>
<evidence type="ECO:0000313" key="1">
    <source>
        <dbReference type="EMBL" id="GBP94661.1"/>
    </source>
</evidence>
<protein>
    <submittedName>
        <fullName evidence="1">Uncharacterized protein</fullName>
    </submittedName>
</protein>
<keyword evidence="2" id="KW-1185">Reference proteome</keyword>
<name>A0A4C2A139_EUMVA</name>
<accession>A0A4C2A139</accession>
<evidence type="ECO:0000313" key="2">
    <source>
        <dbReference type="Proteomes" id="UP000299102"/>
    </source>
</evidence>